<dbReference type="InterPro" id="IPR003593">
    <property type="entry name" value="AAA+_ATPase"/>
</dbReference>
<accession>A0A829LQP2</accession>
<dbReference type="PANTHER" id="PTHR30050">
    <property type="entry name" value="CHROMOSOMAL REPLICATION INITIATOR PROTEIN DNAA"/>
    <property type="match status" value="1"/>
</dbReference>
<gene>
    <name evidence="3" type="ORF">NB22_09695</name>
</gene>
<dbReference type="GO" id="GO:0005524">
    <property type="term" value="F:ATP binding"/>
    <property type="evidence" value="ECO:0007669"/>
    <property type="project" value="InterPro"/>
</dbReference>
<dbReference type="RefSeq" id="WP_023467095.1">
    <property type="nucleotide sequence ID" value="NZ_KI546297.1"/>
</dbReference>
<dbReference type="SMART" id="SM00382">
    <property type="entry name" value="AAA"/>
    <property type="match status" value="1"/>
</dbReference>
<reference evidence="4" key="1">
    <citation type="submission" date="2013-10" db="EMBL/GenBank/DDBJ databases">
        <title>Draft genome sequence of Lactobacillus fermentum NB-22.</title>
        <authorList>
            <person name="Chaplin A.V."/>
            <person name="Shkoporov A.N."/>
            <person name="Khokhlova E.V."/>
            <person name="Efimov B.A."/>
            <person name="Kafarskaia L.I."/>
        </authorList>
    </citation>
    <scope>NUCLEOTIDE SEQUENCE [LARGE SCALE GENOMIC DNA]</scope>
    <source>
        <strain evidence="4">NB-22</strain>
    </source>
</reference>
<dbReference type="EMBL" id="AYHA01000172">
    <property type="protein sequence ID" value="ESS00504.1"/>
    <property type="molecule type" value="Genomic_DNA"/>
</dbReference>
<dbReference type="Gene3D" id="3.40.50.300">
    <property type="entry name" value="P-loop containing nucleotide triphosphate hydrolases"/>
    <property type="match status" value="1"/>
</dbReference>
<dbReference type="GO" id="GO:0016887">
    <property type="term" value="F:ATP hydrolysis activity"/>
    <property type="evidence" value="ECO:0007669"/>
    <property type="project" value="InterPro"/>
</dbReference>
<evidence type="ECO:0000313" key="4">
    <source>
        <dbReference type="Proteomes" id="UP000018412"/>
    </source>
</evidence>
<dbReference type="InterPro" id="IPR027417">
    <property type="entry name" value="P-loop_NTPase"/>
</dbReference>
<dbReference type="InterPro" id="IPR003959">
    <property type="entry name" value="ATPase_AAA_core"/>
</dbReference>
<dbReference type="PANTHER" id="PTHR30050:SF4">
    <property type="entry name" value="ATP-BINDING PROTEIN RV3427C IN INSERTION SEQUENCE-RELATED"/>
    <property type="match status" value="1"/>
</dbReference>
<name>A0A829LQP2_LIMFE</name>
<protein>
    <submittedName>
        <fullName evidence="3">DNA replication protein</fullName>
    </submittedName>
</protein>
<feature type="domain" description="AAA+ ATPase" evidence="2">
    <location>
        <begin position="106"/>
        <end position="268"/>
    </location>
</feature>
<dbReference type="AlphaFoldDB" id="A0A829LQP2"/>
<feature type="region of interest" description="Disordered" evidence="1">
    <location>
        <begin position="1"/>
        <end position="25"/>
    </location>
</feature>
<evidence type="ECO:0000259" key="2">
    <source>
        <dbReference type="SMART" id="SM00382"/>
    </source>
</evidence>
<dbReference type="Pfam" id="PF00004">
    <property type="entry name" value="AAA"/>
    <property type="match status" value="1"/>
</dbReference>
<reference evidence="3 4" key="2">
    <citation type="journal article" date="2015" name="Genome Announc.">
        <title>Draft Genome Sequence of Lactobacillus fermentum NB-22.</title>
        <authorList>
            <person name="Chaplin A.V."/>
            <person name="Shkoporov A.N."/>
            <person name="Efimov B.A."/>
            <person name="Pikina A.P."/>
            <person name="Borisova O.Y."/>
            <person name="Gladko I.A."/>
            <person name="Postnikova E.A."/>
            <person name="Lordkipanidze A.E."/>
            <person name="Kafarskaia L.I."/>
        </authorList>
    </citation>
    <scope>NUCLEOTIDE SEQUENCE [LARGE SCALE GENOMIC DNA]</scope>
    <source>
        <strain evidence="3 4">NB-22</strain>
    </source>
</reference>
<dbReference type="Proteomes" id="UP000018412">
    <property type="component" value="Unassembled WGS sequence"/>
</dbReference>
<organism evidence="3 4">
    <name type="scientific">Limosilactobacillus fermentum NB-22</name>
    <dbReference type="NCBI Taxonomy" id="1408443"/>
    <lineage>
        <taxon>Bacteria</taxon>
        <taxon>Bacillati</taxon>
        <taxon>Bacillota</taxon>
        <taxon>Bacilli</taxon>
        <taxon>Lactobacillales</taxon>
        <taxon>Lactobacillaceae</taxon>
        <taxon>Limosilactobacillus</taxon>
    </lineage>
</organism>
<sequence>MKGLNLPPNIVAMMKDQDRDPTKDPSVFAEMKKRKEEREQRLISEWNKQIRQEKIKSWLRDSIWSGSRPLNFTFERWKPDMQANTQLAREVGNSAWKLANRMIAGEQFNVLMYGEPGTGKTSLALAIADKVFKDAEKPYLFISTIKIFGMFSERFDNPEVGHRLKDLQKKAKQAPILIIDDFGTEAGMKIFNKNTGKAHFNPVRKDMQEWLYEVADARYDEYENAHHGSTIVTTNNTSGDLVQMYNPKLISRMITKRKDNTIDFKGLDDMRG</sequence>
<comment type="caution">
    <text evidence="3">The sequence shown here is derived from an EMBL/GenBank/DDBJ whole genome shotgun (WGS) entry which is preliminary data.</text>
</comment>
<dbReference type="CDD" id="cd00009">
    <property type="entry name" value="AAA"/>
    <property type="match status" value="1"/>
</dbReference>
<dbReference type="SUPFAM" id="SSF52540">
    <property type="entry name" value="P-loop containing nucleoside triphosphate hydrolases"/>
    <property type="match status" value="1"/>
</dbReference>
<evidence type="ECO:0000313" key="3">
    <source>
        <dbReference type="EMBL" id="ESS00504.1"/>
    </source>
</evidence>
<dbReference type="GO" id="GO:0006260">
    <property type="term" value="P:DNA replication"/>
    <property type="evidence" value="ECO:0007669"/>
    <property type="project" value="TreeGrafter"/>
</dbReference>
<proteinExistence type="predicted"/>
<evidence type="ECO:0000256" key="1">
    <source>
        <dbReference type="SAM" id="MobiDB-lite"/>
    </source>
</evidence>